<dbReference type="InterPro" id="IPR044974">
    <property type="entry name" value="Disease_R_plants"/>
</dbReference>
<dbReference type="InterPro" id="IPR036388">
    <property type="entry name" value="WH-like_DNA-bd_sf"/>
</dbReference>
<dbReference type="Pfam" id="PF23559">
    <property type="entry name" value="WHD_DRP"/>
    <property type="match status" value="1"/>
</dbReference>
<feature type="domain" description="Disease resistance protein winged helix" evidence="3">
    <location>
        <begin position="127"/>
        <end position="198"/>
    </location>
</feature>
<comment type="caution">
    <text evidence="5">The sequence shown here is derived from an EMBL/GenBank/DDBJ whole genome shotgun (WGS) entry which is preliminary data.</text>
</comment>
<dbReference type="EMBL" id="ASHM01018816">
    <property type="protein sequence ID" value="PNY00341.1"/>
    <property type="molecule type" value="Genomic_DNA"/>
</dbReference>
<reference evidence="5 6" key="2">
    <citation type="journal article" date="2017" name="Front. Plant Sci.">
        <title>Gene Classification and Mining of Molecular Markers Useful in Red Clover (Trifolium pratense) Breeding.</title>
        <authorList>
            <person name="Istvanek J."/>
            <person name="Dluhosova J."/>
            <person name="Dluhos P."/>
            <person name="Patkova L."/>
            <person name="Nedelnik J."/>
            <person name="Repkova J."/>
        </authorList>
    </citation>
    <scope>NUCLEOTIDE SEQUENCE [LARGE SCALE GENOMIC DNA]</scope>
    <source>
        <strain evidence="6">cv. Tatra</strain>
        <tissue evidence="5">Young leaves</tissue>
    </source>
</reference>
<dbReference type="Gene3D" id="1.10.8.430">
    <property type="entry name" value="Helical domain of apoptotic protease-activating factors"/>
    <property type="match status" value="1"/>
</dbReference>
<evidence type="ECO:0000259" key="4">
    <source>
        <dbReference type="Pfam" id="PF23598"/>
    </source>
</evidence>
<evidence type="ECO:0000313" key="6">
    <source>
        <dbReference type="Proteomes" id="UP000236291"/>
    </source>
</evidence>
<accession>A0A2K3NBC6</accession>
<dbReference type="PANTHER" id="PTHR23155">
    <property type="entry name" value="DISEASE RESISTANCE PROTEIN RP"/>
    <property type="match status" value="1"/>
</dbReference>
<evidence type="ECO:0000256" key="1">
    <source>
        <dbReference type="ARBA" id="ARBA00022737"/>
    </source>
</evidence>
<dbReference type="SUPFAM" id="SSF52058">
    <property type="entry name" value="L domain-like"/>
    <property type="match status" value="1"/>
</dbReference>
<name>A0A2K3NBC6_TRIPR</name>
<sequence>MMQVADFFKKSSLVHVHNLQLLTPKKAWELFCKKVFRSELGGRCPPELEALSKEIVQKFKQLPLAIVAIGGLLSTKAKTMMEWKKVSQNLSLELGRNTHLTSLTKILSLSYDGLPHYLKPCILYFGIYPEEYSINCKRLTRQWIAEGFVKSDERRTSQQVAEEYLSELIQRSLVQVSEVNFDGKADTCQVHDILRDVIVRKMKDLSFCHCVHEDSESLAVGKTRRLSITTSPNSMLQSSSISHFRAIHVFEKGGSLENFMSKLCSKSRILKVLDIEGTSLNHIPKNLGSLFHLRYINLRDTKIQALPKSVGELHNLETLDLRDTLVHEIPSDINKLRKLQHLLAFHRNYEAKYSLLGFTSGVQMEKGIKNLTSLQQLYFVEVNHGGVDLIQEMKMLRQLRKLGLRHVRREHGNAISAAVVEMQHLEDLNITTIGEDETINLNFVSSPPQLQNLHLKAKLDTLPDWIPKLEYLVEMKLAISKLKNDPLQSLKNLPNLLKFSLWDDAYDGEILHFQNGGFLKLKRLNLTRLNRVNLILIEKGTLPSLEYLTMDRIPQLKEVPSGIKHLDSLKEIYFTDMPAEFSESIDPYKGKYYWIIKHVPLVFIRHWIGPNFLDYEIQTIRSSSKDS</sequence>
<dbReference type="SUPFAM" id="SSF52540">
    <property type="entry name" value="P-loop containing nucleoside triphosphate hydrolases"/>
    <property type="match status" value="1"/>
</dbReference>
<evidence type="ECO:0000256" key="2">
    <source>
        <dbReference type="ARBA" id="ARBA00022821"/>
    </source>
</evidence>
<feature type="domain" description="Disease resistance R13L4/SHOC-2-like LRR" evidence="4">
    <location>
        <begin position="244"/>
        <end position="574"/>
    </location>
</feature>
<dbReference type="AlphaFoldDB" id="A0A2K3NBC6"/>
<keyword evidence="2" id="KW-0611">Plant defense</keyword>
<evidence type="ECO:0000259" key="3">
    <source>
        <dbReference type="Pfam" id="PF23559"/>
    </source>
</evidence>
<dbReference type="Pfam" id="PF23598">
    <property type="entry name" value="LRR_14"/>
    <property type="match status" value="1"/>
</dbReference>
<dbReference type="InterPro" id="IPR055414">
    <property type="entry name" value="LRR_R13L4/SHOC2-like"/>
</dbReference>
<dbReference type="FunFam" id="1.10.10.10:FF:000322">
    <property type="entry name" value="Probable disease resistance protein At1g63360"/>
    <property type="match status" value="1"/>
</dbReference>
<dbReference type="STRING" id="57577.A0A2K3NBC6"/>
<dbReference type="InterPro" id="IPR032675">
    <property type="entry name" value="LRR_dom_sf"/>
</dbReference>
<dbReference type="Proteomes" id="UP000236291">
    <property type="component" value="Unassembled WGS sequence"/>
</dbReference>
<proteinExistence type="predicted"/>
<dbReference type="GO" id="GO:0098542">
    <property type="term" value="P:defense response to other organism"/>
    <property type="evidence" value="ECO:0007669"/>
    <property type="project" value="TreeGrafter"/>
</dbReference>
<protein>
    <submittedName>
        <fullName evidence="5">NBS-containing resistance-like protein</fullName>
    </submittedName>
</protein>
<evidence type="ECO:0000313" key="5">
    <source>
        <dbReference type="EMBL" id="PNY00341.1"/>
    </source>
</evidence>
<dbReference type="Gene3D" id="3.80.10.10">
    <property type="entry name" value="Ribonuclease Inhibitor"/>
    <property type="match status" value="1"/>
</dbReference>
<dbReference type="PANTHER" id="PTHR23155:SF1052">
    <property type="entry name" value="DISEASE RESISTANCE PROTEIN RPM1"/>
    <property type="match status" value="1"/>
</dbReference>
<reference evidence="5 6" key="1">
    <citation type="journal article" date="2014" name="Am. J. Bot.">
        <title>Genome assembly and annotation for red clover (Trifolium pratense; Fabaceae).</title>
        <authorList>
            <person name="Istvanek J."/>
            <person name="Jaros M."/>
            <person name="Krenek A."/>
            <person name="Repkova J."/>
        </authorList>
    </citation>
    <scope>NUCLEOTIDE SEQUENCE [LARGE SCALE GENOMIC DNA]</scope>
    <source>
        <strain evidence="6">cv. Tatra</strain>
        <tissue evidence="5">Young leaves</tissue>
    </source>
</reference>
<dbReference type="InterPro" id="IPR058922">
    <property type="entry name" value="WHD_DRP"/>
</dbReference>
<dbReference type="GO" id="GO:0043531">
    <property type="term" value="F:ADP binding"/>
    <property type="evidence" value="ECO:0007669"/>
    <property type="project" value="InterPro"/>
</dbReference>
<organism evidence="5 6">
    <name type="scientific">Trifolium pratense</name>
    <name type="common">Red clover</name>
    <dbReference type="NCBI Taxonomy" id="57577"/>
    <lineage>
        <taxon>Eukaryota</taxon>
        <taxon>Viridiplantae</taxon>
        <taxon>Streptophyta</taxon>
        <taxon>Embryophyta</taxon>
        <taxon>Tracheophyta</taxon>
        <taxon>Spermatophyta</taxon>
        <taxon>Magnoliopsida</taxon>
        <taxon>eudicotyledons</taxon>
        <taxon>Gunneridae</taxon>
        <taxon>Pentapetalae</taxon>
        <taxon>rosids</taxon>
        <taxon>fabids</taxon>
        <taxon>Fabales</taxon>
        <taxon>Fabaceae</taxon>
        <taxon>Papilionoideae</taxon>
        <taxon>50 kb inversion clade</taxon>
        <taxon>NPAAA clade</taxon>
        <taxon>Hologalegina</taxon>
        <taxon>IRL clade</taxon>
        <taxon>Trifolieae</taxon>
        <taxon>Trifolium</taxon>
    </lineage>
</organism>
<gene>
    <name evidence="5" type="ORF">L195_g023621</name>
</gene>
<dbReference type="InterPro" id="IPR027417">
    <property type="entry name" value="P-loop_NTPase"/>
</dbReference>
<dbReference type="InterPro" id="IPR042197">
    <property type="entry name" value="Apaf_helical"/>
</dbReference>
<dbReference type="Gene3D" id="1.10.10.10">
    <property type="entry name" value="Winged helix-like DNA-binding domain superfamily/Winged helix DNA-binding domain"/>
    <property type="match status" value="1"/>
</dbReference>
<keyword evidence="1" id="KW-0677">Repeat</keyword>